<evidence type="ECO:0000313" key="3">
    <source>
        <dbReference type="EMBL" id="MCC2164442.1"/>
    </source>
</evidence>
<accession>A0AAE3AS93</accession>
<keyword evidence="1" id="KW-1133">Transmembrane helix</keyword>
<sequence length="388" mass="43740">MAKIRGVYALVVEATLALFLWQREWFVFGIFLFEILWFAVLWLLIRMEAPEIQVSIRTSAKWRAGKPLRMEIRADSRRLLSAGILEGSLECENLTIGETKIVPIRMNLSAKSISLTLPIETTLCGRIRICLKNARCYDLFGLNCAPVSSAEECQILLYPAQCPVEIIKQGTPAGDSLDGTQMASKKGKDASEVYDLREYHVGDDFRSIHWKLTGKLGVMMVKEASDSTRHDILILLDIGRSDERESVSSKALSFAFSLTAGICGKLQESGFFFDAGLPVNGQILIRQVSDEREYEKMLDAWMYLVIPEKSGSGLLWFEAENMQRTFRRVIYVTAGTCPEAFFHLPENLDITAICVQDEGAIRVSQQGRRMLMEVSTKELVKNTFRVVI</sequence>
<keyword evidence="4" id="KW-1185">Reference proteome</keyword>
<protein>
    <submittedName>
        <fullName evidence="3">DUF58 domain-containing protein</fullName>
    </submittedName>
</protein>
<dbReference type="AlphaFoldDB" id="A0AAE3AS93"/>
<evidence type="ECO:0000313" key="4">
    <source>
        <dbReference type="Proteomes" id="UP001198962"/>
    </source>
</evidence>
<gene>
    <name evidence="3" type="ORF">LKD32_06035</name>
</gene>
<dbReference type="Pfam" id="PF01882">
    <property type="entry name" value="DUF58"/>
    <property type="match status" value="1"/>
</dbReference>
<name>A0AAE3AS93_9FIRM</name>
<organism evidence="3 4">
    <name type="scientific">Brotaphodocola catenula</name>
    <dbReference type="NCBI Taxonomy" id="2885361"/>
    <lineage>
        <taxon>Bacteria</taxon>
        <taxon>Bacillati</taxon>
        <taxon>Bacillota</taxon>
        <taxon>Clostridia</taxon>
        <taxon>Lachnospirales</taxon>
        <taxon>Lachnospiraceae</taxon>
        <taxon>Brotaphodocola</taxon>
    </lineage>
</organism>
<dbReference type="Proteomes" id="UP001198962">
    <property type="component" value="Unassembled WGS sequence"/>
</dbReference>
<comment type="caution">
    <text evidence="3">The sequence shown here is derived from an EMBL/GenBank/DDBJ whole genome shotgun (WGS) entry which is preliminary data.</text>
</comment>
<keyword evidence="1" id="KW-0812">Transmembrane</keyword>
<evidence type="ECO:0000256" key="1">
    <source>
        <dbReference type="SAM" id="Phobius"/>
    </source>
</evidence>
<feature type="transmembrane region" description="Helical" evidence="1">
    <location>
        <begin position="25"/>
        <end position="45"/>
    </location>
</feature>
<dbReference type="InterPro" id="IPR002881">
    <property type="entry name" value="DUF58"/>
</dbReference>
<dbReference type="RefSeq" id="WP_308451081.1">
    <property type="nucleotide sequence ID" value="NZ_JAJEPU010000013.1"/>
</dbReference>
<evidence type="ECO:0000259" key="2">
    <source>
        <dbReference type="Pfam" id="PF01882"/>
    </source>
</evidence>
<reference evidence="3" key="1">
    <citation type="submission" date="2021-10" db="EMBL/GenBank/DDBJ databases">
        <title>Anaerobic single-cell dispensing facilitates the cultivation of human gut bacteria.</title>
        <authorList>
            <person name="Afrizal A."/>
        </authorList>
    </citation>
    <scope>NUCLEOTIDE SEQUENCE</scope>
    <source>
        <strain evidence="3">CLA-AA-H274</strain>
    </source>
</reference>
<dbReference type="PANTHER" id="PTHR34351:SF1">
    <property type="entry name" value="SLR1927 PROTEIN"/>
    <property type="match status" value="1"/>
</dbReference>
<dbReference type="EMBL" id="JAJEPU010000013">
    <property type="protein sequence ID" value="MCC2164442.1"/>
    <property type="molecule type" value="Genomic_DNA"/>
</dbReference>
<feature type="domain" description="DUF58" evidence="2">
    <location>
        <begin position="195"/>
        <end position="262"/>
    </location>
</feature>
<keyword evidence="1" id="KW-0472">Membrane</keyword>
<dbReference type="PANTHER" id="PTHR34351">
    <property type="entry name" value="SLR1927 PROTEIN-RELATED"/>
    <property type="match status" value="1"/>
</dbReference>
<proteinExistence type="predicted"/>